<evidence type="ECO:0000313" key="1">
    <source>
        <dbReference type="EMBL" id="CAL1680121.1"/>
    </source>
</evidence>
<accession>A0AAV2NIR1</accession>
<reference evidence="1" key="1">
    <citation type="submission" date="2024-04" db="EMBL/GenBank/DDBJ databases">
        <authorList>
            <consortium name="Molecular Ecology Group"/>
        </authorList>
    </citation>
    <scope>NUCLEOTIDE SEQUENCE</scope>
</reference>
<evidence type="ECO:0000313" key="2">
    <source>
        <dbReference type="Proteomes" id="UP001497644"/>
    </source>
</evidence>
<keyword evidence="2" id="KW-1185">Reference proteome</keyword>
<sequence>MEHPERFWANAAPASTSAETICELQQKAAAPNYFRPQATTVDNLITGAIPAATWPFNVYVRIRCRTTHNDMQKVESEAGPFIAIV</sequence>
<dbReference type="AlphaFoldDB" id="A0AAV2NIR1"/>
<name>A0AAV2NIR1_9HYME</name>
<gene>
    <name evidence="1" type="ORF">LPLAT_LOCUS6202</name>
</gene>
<dbReference type="EMBL" id="OZ034825">
    <property type="protein sequence ID" value="CAL1680121.1"/>
    <property type="molecule type" value="Genomic_DNA"/>
</dbReference>
<dbReference type="Proteomes" id="UP001497644">
    <property type="component" value="Chromosome 2"/>
</dbReference>
<protein>
    <submittedName>
        <fullName evidence="1">Uncharacterized protein</fullName>
    </submittedName>
</protein>
<organism evidence="1 2">
    <name type="scientific">Lasius platythorax</name>
    <dbReference type="NCBI Taxonomy" id="488582"/>
    <lineage>
        <taxon>Eukaryota</taxon>
        <taxon>Metazoa</taxon>
        <taxon>Ecdysozoa</taxon>
        <taxon>Arthropoda</taxon>
        <taxon>Hexapoda</taxon>
        <taxon>Insecta</taxon>
        <taxon>Pterygota</taxon>
        <taxon>Neoptera</taxon>
        <taxon>Endopterygota</taxon>
        <taxon>Hymenoptera</taxon>
        <taxon>Apocrita</taxon>
        <taxon>Aculeata</taxon>
        <taxon>Formicoidea</taxon>
        <taxon>Formicidae</taxon>
        <taxon>Formicinae</taxon>
        <taxon>Lasius</taxon>
        <taxon>Lasius</taxon>
    </lineage>
</organism>
<proteinExistence type="predicted"/>